<feature type="compositionally biased region" description="Polar residues" evidence="1">
    <location>
        <begin position="13"/>
        <end position="24"/>
    </location>
</feature>
<name>A0A2P2K6E1_RHIMU</name>
<organism evidence="2">
    <name type="scientific">Rhizophora mucronata</name>
    <name type="common">Asiatic mangrove</name>
    <dbReference type="NCBI Taxonomy" id="61149"/>
    <lineage>
        <taxon>Eukaryota</taxon>
        <taxon>Viridiplantae</taxon>
        <taxon>Streptophyta</taxon>
        <taxon>Embryophyta</taxon>
        <taxon>Tracheophyta</taxon>
        <taxon>Spermatophyta</taxon>
        <taxon>Magnoliopsida</taxon>
        <taxon>eudicotyledons</taxon>
        <taxon>Gunneridae</taxon>
        <taxon>Pentapetalae</taxon>
        <taxon>rosids</taxon>
        <taxon>fabids</taxon>
        <taxon>Malpighiales</taxon>
        <taxon>Rhizophoraceae</taxon>
        <taxon>Rhizophora</taxon>
    </lineage>
</organism>
<dbReference type="AlphaFoldDB" id="A0A2P2K6E1"/>
<evidence type="ECO:0000313" key="2">
    <source>
        <dbReference type="EMBL" id="MBX01249.1"/>
    </source>
</evidence>
<accession>A0A2P2K6E1</accession>
<evidence type="ECO:0000256" key="1">
    <source>
        <dbReference type="SAM" id="MobiDB-lite"/>
    </source>
</evidence>
<feature type="compositionally biased region" description="Basic and acidic residues" evidence="1">
    <location>
        <begin position="1"/>
        <end position="10"/>
    </location>
</feature>
<dbReference type="EMBL" id="GGEC01020765">
    <property type="protein sequence ID" value="MBX01249.1"/>
    <property type="molecule type" value="Transcribed_RNA"/>
</dbReference>
<reference evidence="2" key="1">
    <citation type="submission" date="2018-02" db="EMBL/GenBank/DDBJ databases">
        <title>Rhizophora mucronata_Transcriptome.</title>
        <authorList>
            <person name="Meera S.P."/>
            <person name="Sreeshan A."/>
            <person name="Augustine A."/>
        </authorList>
    </citation>
    <scope>NUCLEOTIDE SEQUENCE</scope>
    <source>
        <tissue evidence="2">Leaf</tissue>
    </source>
</reference>
<feature type="region of interest" description="Disordered" evidence="1">
    <location>
        <begin position="1"/>
        <end position="24"/>
    </location>
</feature>
<proteinExistence type="predicted"/>
<protein>
    <submittedName>
        <fullName evidence="2">Uncharacterized protein</fullName>
    </submittedName>
</protein>
<sequence>MRQQAHDHFLSNELASLPSSFQKL</sequence>